<protein>
    <recommendedName>
        <fullName evidence="3">Outer membrane protein</fullName>
    </recommendedName>
</protein>
<evidence type="ECO:0000313" key="2">
    <source>
        <dbReference type="Proteomes" id="UP000319322"/>
    </source>
</evidence>
<reference evidence="2" key="1">
    <citation type="submission" date="2019-07" db="EMBL/GenBank/DDBJ databases">
        <title>Helicobacter labacensis sp. nov., Helicobacter mehlei sp. nov. and Helicobacter vulpis sp. nov., isolated from gastric mucosa of red fox (Vulpis vulpis).</title>
        <authorList>
            <person name="Papic B."/>
        </authorList>
    </citation>
    <scope>NUCLEOTIDE SEQUENCE [LARGE SCALE GENOMIC DNA]</scope>
    <source>
        <strain evidence="2">L8b</strain>
    </source>
</reference>
<dbReference type="AlphaFoldDB" id="A0A553UQB4"/>
<dbReference type="SUPFAM" id="SSF55486">
    <property type="entry name" value="Metalloproteases ('zincins'), catalytic domain"/>
    <property type="match status" value="1"/>
</dbReference>
<dbReference type="InterPro" id="IPR002718">
    <property type="entry name" value="OMP_Helicobacter"/>
</dbReference>
<keyword evidence="2" id="KW-1185">Reference proteome</keyword>
<proteinExistence type="predicted"/>
<evidence type="ECO:0008006" key="3">
    <source>
        <dbReference type="Google" id="ProtNLM"/>
    </source>
</evidence>
<organism evidence="1 2">
    <name type="scientific">Helicobacter mehlei</name>
    <dbReference type="NCBI Taxonomy" id="2316080"/>
    <lineage>
        <taxon>Bacteria</taxon>
        <taxon>Pseudomonadati</taxon>
        <taxon>Campylobacterota</taxon>
        <taxon>Epsilonproteobacteria</taxon>
        <taxon>Campylobacterales</taxon>
        <taxon>Helicobacteraceae</taxon>
        <taxon>Helicobacter</taxon>
    </lineage>
</organism>
<comment type="caution">
    <text evidence="1">The sequence shown here is derived from an EMBL/GenBank/DDBJ whole genome shotgun (WGS) entry which is preliminary data.</text>
</comment>
<reference evidence="1 2" key="2">
    <citation type="submission" date="2019-07" db="EMBL/GenBank/DDBJ databases">
        <title>Helicobacter labacensis sp. nov., Helicobacter mehlei sp. nov. and Helicobacter vulpis sp. nov., isolated from gastric mucosa of red fox (Vulpis vulpis).</title>
        <authorList>
            <person name="Kusar D."/>
            <person name="Gruntar I."/>
            <person name="Pate M."/>
            <person name="Zajc U."/>
            <person name="Ocepek M."/>
        </authorList>
    </citation>
    <scope>NUCLEOTIDE SEQUENCE [LARGE SCALE GENOMIC DNA]</scope>
    <source>
        <strain evidence="1 2">L8b</strain>
    </source>
</reference>
<sequence length="633" mass="69609">MNTHKNWSLGFLGLLSLLGEEIFAHPKDGYFVEGGLMTGLIETHEYLEERSPCSGVGVICSALFMRNATPVFTAENVQWIDGKSKFQPVRFSTLKPISVGVANNALQIKNMTAYNLKNVAVLMKLPNGQKVQVATIENLPQFTQSAIKLRYAPKIAQNGGNAQSEFSIASSATSDAETTRMLQALEQITVNIQGRFQNVNGNDASGSWGLNTVEDAKGYTSAFLNLSYLFSSKEFKNAVLNTQFNFANGPGNNGGLAESVAIPRNFNGTLQDWQKQYKLTNKQVYDQYTSGANVAIGIIGPNSGAVVGLGGPSVFGVKPYLLNFKNSDYNFGPFQNTTEAMDTILHEYGHVMGYSHDGNMTYPNGTFNYNGGQKKFDLSQNVVSPCTATPPAQCNIPNGAWYQMAPNDYTAAGMIGVGSKVWSQLGQAGQLPINYDKIAQMSAPTYLSNFMKTLENMTSTNISNKAAIVGFNLKGGYQQYWTNWFGLSYYGIFNYNFSKKTGFIKRINQVALGVGVDMLFDFTTTYTHQHYKNKKNTRKLKVLKSSFGIFGGLRALWKGYALNTIAFANSGNLDVATGFNYRYKHSKYSIGVAIPLIPINLKARISTSLLEGSLLIKEGPSHFNVFFNYGWIF</sequence>
<dbReference type="PRINTS" id="PR01776">
    <property type="entry name" value="HPOMPFAMILY"/>
</dbReference>
<reference evidence="1 2" key="3">
    <citation type="submission" date="2019-07" db="EMBL/GenBank/DDBJ databases">
        <authorList>
            <person name="Papic B."/>
        </authorList>
    </citation>
    <scope>NUCLEOTIDE SEQUENCE [LARGE SCALE GENOMIC DNA]</scope>
    <source>
        <strain evidence="1 2">L8b</strain>
    </source>
</reference>
<dbReference type="EMBL" id="VKGC01000015">
    <property type="protein sequence ID" value="TSA82398.1"/>
    <property type="molecule type" value="Genomic_DNA"/>
</dbReference>
<accession>A0A553UQB4</accession>
<evidence type="ECO:0000313" key="1">
    <source>
        <dbReference type="EMBL" id="TSA82398.1"/>
    </source>
</evidence>
<gene>
    <name evidence="1" type="ORF">FNE76_05975</name>
</gene>
<dbReference type="Proteomes" id="UP000319322">
    <property type="component" value="Unassembled WGS sequence"/>
</dbReference>
<dbReference type="RefSeq" id="WP_120948646.1">
    <property type="nucleotide sequence ID" value="NZ_QXQS01000018.1"/>
</dbReference>
<name>A0A553UQB4_9HELI</name>